<reference evidence="2" key="1">
    <citation type="submission" date="2015-09" db="EMBL/GenBank/DDBJ databases">
        <authorList>
            <consortium name="Pathogen Informatics"/>
        </authorList>
    </citation>
    <scope>NUCLEOTIDE SEQUENCE [LARGE SCALE GENOMIC DNA]</scope>
    <source>
        <strain evidence="2">Lake Konstanz</strain>
    </source>
</reference>
<evidence type="ECO:0000313" key="2">
    <source>
        <dbReference type="Proteomes" id="UP000051952"/>
    </source>
</evidence>
<dbReference type="EMBL" id="CYKH01000311">
    <property type="protein sequence ID" value="CUF37647.1"/>
    <property type="molecule type" value="Genomic_DNA"/>
</dbReference>
<evidence type="ECO:0000313" key="1">
    <source>
        <dbReference type="EMBL" id="CUF37647.1"/>
    </source>
</evidence>
<dbReference type="VEuPathDB" id="TriTrypDB:BSAL_61960"/>
<name>A0A0S4IR16_BODSA</name>
<dbReference type="Proteomes" id="UP000051952">
    <property type="component" value="Unassembled WGS sequence"/>
</dbReference>
<accession>A0A0S4IR16</accession>
<organism evidence="1 2">
    <name type="scientific">Bodo saltans</name>
    <name type="common">Flagellated protozoan</name>
    <dbReference type="NCBI Taxonomy" id="75058"/>
    <lineage>
        <taxon>Eukaryota</taxon>
        <taxon>Discoba</taxon>
        <taxon>Euglenozoa</taxon>
        <taxon>Kinetoplastea</taxon>
        <taxon>Metakinetoplastina</taxon>
        <taxon>Eubodonida</taxon>
        <taxon>Bodonidae</taxon>
        <taxon>Bodo</taxon>
    </lineage>
</organism>
<keyword evidence="2" id="KW-1185">Reference proteome</keyword>
<dbReference type="AlphaFoldDB" id="A0A0S4IR16"/>
<sequence>MCQEFVLRNLLQTLSPISCCFSVFLPPKKGRKRRFFEAAHPPSTITTPMASVLHGFLFCLFYEFRKFSFFQEIFIFTFQDFPPTKPRQSCTYRPGGLRHITREKRSDRQDYWCLCRGIHENLLVVFSYL</sequence>
<gene>
    <name evidence="1" type="ORF">BSAL_61960</name>
</gene>
<protein>
    <submittedName>
        <fullName evidence="1">GPI-anchored surface protein, putative</fullName>
    </submittedName>
</protein>
<proteinExistence type="predicted"/>